<dbReference type="Proteomes" id="UP000033772">
    <property type="component" value="Unassembled WGS sequence"/>
</dbReference>
<accession>A0A1J4MYA8</accession>
<evidence type="ECO:0000313" key="2">
    <source>
        <dbReference type="Proteomes" id="UP000033772"/>
    </source>
</evidence>
<sequence>MSEHRDGNALAGPLADIFTVEATTAEVQCRACGLSTTLAQLVVYGPEPGLVGRCPGCSEHVIRVATTPSGTWLDLGGATSFHFTSTATRASSR</sequence>
<dbReference type="EMBL" id="JZDQ02000042">
    <property type="protein sequence ID" value="OIJ24266.1"/>
    <property type="molecule type" value="Genomic_DNA"/>
</dbReference>
<organism evidence="1 2">
    <name type="scientific">Nocardioides luteus</name>
    <dbReference type="NCBI Taxonomy" id="1844"/>
    <lineage>
        <taxon>Bacteria</taxon>
        <taxon>Bacillati</taxon>
        <taxon>Actinomycetota</taxon>
        <taxon>Actinomycetes</taxon>
        <taxon>Propionibacteriales</taxon>
        <taxon>Nocardioidaceae</taxon>
        <taxon>Nocardioides</taxon>
    </lineage>
</organism>
<reference evidence="1" key="1">
    <citation type="submission" date="2016-10" db="EMBL/GenBank/DDBJ databases">
        <title>Draft Genome Sequence of Nocardioides luteus Strain BAFB, an Alkane-Degrading Bacterium Isolated from JP-7 Polluted Soil.</title>
        <authorList>
            <person name="Brown L."/>
            <person name="Ruiz O.N."/>
            <person name="Gunasekera T."/>
        </authorList>
    </citation>
    <scope>NUCLEOTIDE SEQUENCE [LARGE SCALE GENOMIC DNA]</scope>
    <source>
        <strain evidence="1">BAFB</strain>
    </source>
</reference>
<dbReference type="STRING" id="1844.UG56_023520"/>
<dbReference type="Pfam" id="PF20120">
    <property type="entry name" value="DUF6510"/>
    <property type="match status" value="1"/>
</dbReference>
<proteinExistence type="predicted"/>
<dbReference type="OrthoDB" id="165401at2"/>
<evidence type="ECO:0000313" key="1">
    <source>
        <dbReference type="EMBL" id="OIJ24266.1"/>
    </source>
</evidence>
<dbReference type="RefSeq" id="WP_045551504.1">
    <property type="nucleotide sequence ID" value="NZ_JZDQ02000042.1"/>
</dbReference>
<name>A0A1J4MYA8_9ACTN</name>
<gene>
    <name evidence="1" type="ORF">UG56_023520</name>
</gene>
<dbReference type="AlphaFoldDB" id="A0A1J4MYA8"/>
<protein>
    <submittedName>
        <fullName evidence="1">Uncharacterized protein</fullName>
    </submittedName>
</protein>
<dbReference type="InterPro" id="IPR045423">
    <property type="entry name" value="DUF6510"/>
</dbReference>
<keyword evidence="2" id="KW-1185">Reference proteome</keyword>
<comment type="caution">
    <text evidence="1">The sequence shown here is derived from an EMBL/GenBank/DDBJ whole genome shotgun (WGS) entry which is preliminary data.</text>
</comment>